<reference evidence="1 2" key="1">
    <citation type="submission" date="2022-07" db="EMBL/GenBank/DDBJ databases">
        <title>Genome-wide signatures of adaptation to extreme environments.</title>
        <authorList>
            <person name="Cho C.H."/>
            <person name="Yoon H.S."/>
        </authorList>
    </citation>
    <scope>NUCLEOTIDE SEQUENCE [LARGE SCALE GENOMIC DNA]</scope>
    <source>
        <strain evidence="1 2">108.79 E11</strain>
    </source>
</reference>
<comment type="caution">
    <text evidence="1">The sequence shown here is derived from an EMBL/GenBank/DDBJ whole genome shotgun (WGS) entry which is preliminary data.</text>
</comment>
<evidence type="ECO:0000313" key="1">
    <source>
        <dbReference type="EMBL" id="KAK4525394.1"/>
    </source>
</evidence>
<keyword evidence="2" id="KW-1185">Reference proteome</keyword>
<evidence type="ECO:0000313" key="2">
    <source>
        <dbReference type="Proteomes" id="UP001300502"/>
    </source>
</evidence>
<accession>A0AAV9IDJ6</accession>
<protein>
    <submittedName>
        <fullName evidence="1">Uncharacterized protein</fullName>
    </submittedName>
</protein>
<dbReference type="Proteomes" id="UP001300502">
    <property type="component" value="Unassembled WGS sequence"/>
</dbReference>
<organism evidence="1 2">
    <name type="scientific">Galdieria yellowstonensis</name>
    <dbReference type="NCBI Taxonomy" id="3028027"/>
    <lineage>
        <taxon>Eukaryota</taxon>
        <taxon>Rhodophyta</taxon>
        <taxon>Bangiophyceae</taxon>
        <taxon>Galdieriales</taxon>
        <taxon>Galdieriaceae</taxon>
        <taxon>Galdieria</taxon>
    </lineage>
</organism>
<dbReference type="AlphaFoldDB" id="A0AAV9IDJ6"/>
<dbReference type="EMBL" id="JANCYU010000030">
    <property type="protein sequence ID" value="KAK4525394.1"/>
    <property type="molecule type" value="Genomic_DNA"/>
</dbReference>
<name>A0AAV9IDJ6_9RHOD</name>
<gene>
    <name evidence="1" type="ORF">GAYE_SCF12G3302</name>
</gene>
<proteinExistence type="predicted"/>
<sequence length="283" mass="32547">MTKCIVWILNGQELSKQLLASRYENLDRIAYMGCSGICALYECNELSSLVPSFPTLDQCFLQVSGWSRWTRCPYKDNFPSNTLYGLRTTVLTTDETLVKYSDQLRPLMTRSLSAHTADQDSLTRQLWHNCYELLLQDTSGNSDLVFIYLKNMPNHVILRVADTVIGMLLSVPGEVPFLGILGFDPTWKKRFEDLLPCQGESTSFIPRQSFQSIDDHILEKECFDHHNTHLWSSFFKEGFTRRDNCCRFLPEECLSLGCNRVVLAEHLVYELAFLLEKVPKYGS</sequence>